<keyword evidence="5" id="KW-0865">Zymogen</keyword>
<dbReference type="GO" id="GO:0006508">
    <property type="term" value="P:proteolysis"/>
    <property type="evidence" value="ECO:0007669"/>
    <property type="project" value="UniProtKB-KW"/>
</dbReference>
<dbReference type="InterPro" id="IPR009003">
    <property type="entry name" value="Peptidase_S1_PA"/>
</dbReference>
<dbReference type="FunFam" id="2.40.10.10:FF:000068">
    <property type="entry name" value="transmembrane protease serine 2"/>
    <property type="match status" value="1"/>
</dbReference>
<dbReference type="CDD" id="cd00190">
    <property type="entry name" value="Tryp_SPc"/>
    <property type="match status" value="1"/>
</dbReference>
<dbReference type="PROSITE" id="PS00134">
    <property type="entry name" value="TRYPSIN_HIS"/>
    <property type="match status" value="1"/>
</dbReference>
<organism evidence="10 11">
    <name type="scientific">Rattus norvegicus</name>
    <name type="common">Rat</name>
    <dbReference type="NCBI Taxonomy" id="10116"/>
    <lineage>
        <taxon>Eukaryota</taxon>
        <taxon>Metazoa</taxon>
        <taxon>Chordata</taxon>
        <taxon>Craniata</taxon>
        <taxon>Vertebrata</taxon>
        <taxon>Euteleostomi</taxon>
        <taxon>Mammalia</taxon>
        <taxon>Eutheria</taxon>
        <taxon>Euarchontoglires</taxon>
        <taxon>Glires</taxon>
        <taxon>Rodentia</taxon>
        <taxon>Myomorpha</taxon>
        <taxon>Muroidea</taxon>
        <taxon>Muridae</taxon>
        <taxon>Murinae</taxon>
        <taxon>Rattus</taxon>
    </lineage>
</organism>
<evidence type="ECO:0000259" key="9">
    <source>
        <dbReference type="PROSITE" id="PS50240"/>
    </source>
</evidence>
<dbReference type="Proteomes" id="UP000234681">
    <property type="component" value="Chromosome 15"/>
</dbReference>
<keyword evidence="4 7" id="KW-0720">Serine protease</keyword>
<evidence type="ECO:0000313" key="12">
    <source>
        <dbReference type="RGD" id="621058"/>
    </source>
</evidence>
<dbReference type="RGD" id="621058">
    <property type="gene designation" value="Mcpt1"/>
</dbReference>
<evidence type="ECO:0000256" key="8">
    <source>
        <dbReference type="SAM" id="SignalP"/>
    </source>
</evidence>
<dbReference type="InterPro" id="IPR033116">
    <property type="entry name" value="TRYPSIN_SER"/>
</dbReference>
<dbReference type="SMR" id="A6KH80"/>
<dbReference type="Gene3D" id="2.40.10.10">
    <property type="entry name" value="Trypsin-like serine proteases"/>
    <property type="match status" value="2"/>
</dbReference>
<evidence type="ECO:0000313" key="11">
    <source>
        <dbReference type="Proteomes" id="UP000234681"/>
    </source>
</evidence>
<evidence type="ECO:0000256" key="7">
    <source>
        <dbReference type="RuleBase" id="RU363034"/>
    </source>
</evidence>
<dbReference type="RefSeq" id="NP_742041.1">
    <property type="nucleotide sequence ID" value="NM_172044.2"/>
</dbReference>
<dbReference type="OrthoDB" id="5565075at2759"/>
<feature type="domain" description="Peptidase S1" evidence="9">
    <location>
        <begin position="21"/>
        <end position="244"/>
    </location>
</feature>
<accession>A6KH80</accession>
<proteinExistence type="predicted"/>
<dbReference type="FunFam" id="2.40.10.10:FF:000014">
    <property type="entry name" value="Complement factor D"/>
    <property type="match status" value="1"/>
</dbReference>
<dbReference type="GeneID" id="29266"/>
<keyword evidence="1 7" id="KW-0645">Protease</keyword>
<name>A6KH80_RAT</name>
<evidence type="ECO:0000313" key="10">
    <source>
        <dbReference type="EMBL" id="EDM14309.1"/>
    </source>
</evidence>
<dbReference type="PROSITE" id="PS50240">
    <property type="entry name" value="TRYPSIN_DOM"/>
    <property type="match status" value="1"/>
</dbReference>
<dbReference type="InterPro" id="IPR018114">
    <property type="entry name" value="TRYPSIN_HIS"/>
</dbReference>
<evidence type="ECO:0000256" key="5">
    <source>
        <dbReference type="ARBA" id="ARBA00023145"/>
    </source>
</evidence>
<feature type="signal peptide" evidence="8">
    <location>
        <begin position="1"/>
        <end position="18"/>
    </location>
</feature>
<dbReference type="SMART" id="SM00020">
    <property type="entry name" value="Tryp_SPc"/>
    <property type="match status" value="1"/>
</dbReference>
<dbReference type="InterPro" id="IPR001314">
    <property type="entry name" value="Peptidase_S1A"/>
</dbReference>
<keyword evidence="3 7" id="KW-0378">Hydrolase</keyword>
<dbReference type="InterPro" id="IPR043504">
    <property type="entry name" value="Peptidase_S1_PA_chymotrypsin"/>
</dbReference>
<dbReference type="InterPro" id="IPR001254">
    <property type="entry name" value="Trypsin_dom"/>
</dbReference>
<evidence type="ECO:0000256" key="6">
    <source>
        <dbReference type="ARBA" id="ARBA00023157"/>
    </source>
</evidence>
<dbReference type="AlphaFoldDB" id="A6KH80"/>
<protein>
    <submittedName>
        <fullName evidence="10">Mast cell peptidase 2</fullName>
    </submittedName>
</protein>
<evidence type="ECO:0000256" key="4">
    <source>
        <dbReference type="ARBA" id="ARBA00022825"/>
    </source>
</evidence>
<evidence type="ECO:0000256" key="3">
    <source>
        <dbReference type="ARBA" id="ARBA00022801"/>
    </source>
</evidence>
<keyword evidence="6" id="KW-1015">Disulfide bond</keyword>
<dbReference type="CTD" id="17224"/>
<keyword evidence="2 8" id="KW-0732">Signal</keyword>
<evidence type="ECO:0000256" key="2">
    <source>
        <dbReference type="ARBA" id="ARBA00022729"/>
    </source>
</evidence>
<dbReference type="SUPFAM" id="SSF50494">
    <property type="entry name" value="Trypsin-like serine proteases"/>
    <property type="match status" value="1"/>
</dbReference>
<dbReference type="PANTHER" id="PTHR24271">
    <property type="entry name" value="KALLIKREIN-RELATED"/>
    <property type="match status" value="1"/>
</dbReference>
<evidence type="ECO:0000256" key="1">
    <source>
        <dbReference type="ARBA" id="ARBA00022670"/>
    </source>
</evidence>
<dbReference type="KEGG" id="rno:29266"/>
<feature type="chain" id="PRO_5039946475" evidence="8">
    <location>
        <begin position="19"/>
        <end position="247"/>
    </location>
</feature>
<dbReference type="PANTHER" id="PTHR24271:SF23">
    <property type="entry name" value="CHYMASE 2, MAST CELL-RELATED"/>
    <property type="match status" value="1"/>
</dbReference>
<dbReference type="OMA" id="RYSERTW"/>
<dbReference type="PROSITE" id="PS00135">
    <property type="entry name" value="TRYPSIN_SER"/>
    <property type="match status" value="1"/>
</dbReference>
<reference evidence="10 11" key="1">
    <citation type="submission" date="2005-07" db="EMBL/GenBank/DDBJ databases">
        <authorList>
            <person name="Mural R.J."/>
            <person name="Li P.W."/>
            <person name="Adams M.D."/>
            <person name="Amanatides P.G."/>
            <person name="Baden-Tillson H."/>
            <person name="Barnstead M."/>
            <person name="Chin S.H."/>
            <person name="Dew I."/>
            <person name="Evans C.A."/>
            <person name="Ferriera S."/>
            <person name="Flanigan M."/>
            <person name="Fosler C."/>
            <person name="Glodek A."/>
            <person name="Gu Z."/>
            <person name="Holt R.A."/>
            <person name="Jennings D."/>
            <person name="Kraft C.L."/>
            <person name="Lu F."/>
            <person name="Nguyen T."/>
            <person name="Nusskern D.R."/>
            <person name="Pfannkoch C.M."/>
            <person name="Sitter C."/>
            <person name="Sutton G.G."/>
            <person name="Venter J.C."/>
            <person name="Wang Z."/>
            <person name="Woodage T."/>
            <person name="Zheng X.H."/>
            <person name="Zhong F."/>
        </authorList>
    </citation>
    <scope>NUCLEOTIDE SEQUENCE [LARGE SCALE GENOMIC DNA]</scope>
    <source>
        <strain>BN</strain>
        <strain evidence="11">Sprague-Dawley</strain>
    </source>
</reference>
<dbReference type="PRINTS" id="PR00722">
    <property type="entry name" value="CHYMOTRYPSIN"/>
</dbReference>
<dbReference type="GO" id="GO:0004252">
    <property type="term" value="F:serine-type endopeptidase activity"/>
    <property type="evidence" value="ECO:0007669"/>
    <property type="project" value="InterPro"/>
</dbReference>
<gene>
    <name evidence="12" type="primary">Mcpt1</name>
    <name evidence="10" type="synonym">Mcpt2</name>
    <name evidence="10" type="ORF">rCG_23531</name>
</gene>
<dbReference type="EMBL" id="CH474049">
    <property type="protein sequence ID" value="EDM14309.1"/>
    <property type="molecule type" value="Genomic_DNA"/>
</dbReference>
<dbReference type="Pfam" id="PF00089">
    <property type="entry name" value="Trypsin"/>
    <property type="match status" value="1"/>
</dbReference>
<sequence length="247" mass="27102">MQALLFLMALLLPSGAGAEEIIGGVESIPHSRPYMAHLDIVTEKGLRVICGGFLISRQFVLTAAHCKGREITVILGAHDVRKRESTQQKIKVEKQIIHESYNSVPNLHDIMLLKLEKKVELTPAVNVVPLPSPSDFIHPGAMCWAAGWGKTGVRDPTSYTLREVELRIMDEKACVDYRYYEYKFQVCVGSPTTLRAAFMGDSGGPLLCAGVAHGIVSYGHPDAKPPAIFTRVSTYVPWINAVINTSS</sequence>